<evidence type="ECO:0000256" key="5">
    <source>
        <dbReference type="ARBA" id="ARBA00023273"/>
    </source>
</evidence>
<feature type="domain" description="HYDIN/VesB/CFA65-like Ig-like" evidence="7">
    <location>
        <begin position="184"/>
        <end position="267"/>
    </location>
</feature>
<dbReference type="InterPro" id="IPR013783">
    <property type="entry name" value="Ig-like_fold"/>
</dbReference>
<evidence type="ECO:0000313" key="9">
    <source>
        <dbReference type="Proteomes" id="UP001258017"/>
    </source>
</evidence>
<evidence type="ECO:0000256" key="3">
    <source>
        <dbReference type="ARBA" id="ARBA00022490"/>
    </source>
</evidence>
<keyword evidence="4" id="KW-0969">Cilium</keyword>
<feature type="compositionally biased region" description="Basic residues" evidence="6">
    <location>
        <begin position="2106"/>
        <end position="2116"/>
    </location>
</feature>
<feature type="region of interest" description="Disordered" evidence="6">
    <location>
        <begin position="1881"/>
        <end position="1921"/>
    </location>
</feature>
<feature type="compositionally biased region" description="Basic residues" evidence="6">
    <location>
        <begin position="2407"/>
        <end position="2417"/>
    </location>
</feature>
<evidence type="ECO:0000256" key="2">
    <source>
        <dbReference type="ARBA" id="ARBA00004496"/>
    </source>
</evidence>
<evidence type="ECO:0000313" key="8">
    <source>
        <dbReference type="EMBL" id="KAK2576816.1"/>
    </source>
</evidence>
<feature type="compositionally biased region" description="Basic and acidic residues" evidence="6">
    <location>
        <begin position="2392"/>
        <end position="2406"/>
    </location>
</feature>
<feature type="region of interest" description="Disordered" evidence="6">
    <location>
        <begin position="3741"/>
        <end position="3767"/>
    </location>
</feature>
<dbReference type="Pfam" id="PF22544">
    <property type="entry name" value="HYDIN_VesB_CFA65-like_Ig"/>
    <property type="match status" value="2"/>
</dbReference>
<gene>
    <name evidence="8" type="ORF">KPH14_005450</name>
</gene>
<dbReference type="InterPro" id="IPR033305">
    <property type="entry name" value="Hydin-like"/>
</dbReference>
<keyword evidence="3" id="KW-0963">Cytoplasm</keyword>
<dbReference type="Proteomes" id="UP001258017">
    <property type="component" value="Unassembled WGS sequence"/>
</dbReference>
<feature type="region of interest" description="Disordered" evidence="6">
    <location>
        <begin position="2095"/>
        <end position="2153"/>
    </location>
</feature>
<dbReference type="Gene3D" id="2.60.40.10">
    <property type="entry name" value="Immunoglobulins"/>
    <property type="match status" value="18"/>
</dbReference>
<feature type="compositionally biased region" description="Basic and acidic residues" evidence="6">
    <location>
        <begin position="2120"/>
        <end position="2141"/>
    </location>
</feature>
<feature type="compositionally biased region" description="Acidic residues" evidence="6">
    <location>
        <begin position="1883"/>
        <end position="1892"/>
    </location>
</feature>
<feature type="region of interest" description="Disordered" evidence="6">
    <location>
        <begin position="2360"/>
        <end position="2427"/>
    </location>
</feature>
<dbReference type="PANTHER" id="PTHR23053">
    <property type="entry name" value="DLEC1 DELETED IN LUNG AND ESOPHAGEAL CANCER 1"/>
    <property type="match status" value="1"/>
</dbReference>
<organism evidence="8 9">
    <name type="scientific">Odynerus spinipes</name>
    <dbReference type="NCBI Taxonomy" id="1348599"/>
    <lineage>
        <taxon>Eukaryota</taxon>
        <taxon>Metazoa</taxon>
        <taxon>Ecdysozoa</taxon>
        <taxon>Arthropoda</taxon>
        <taxon>Hexapoda</taxon>
        <taxon>Insecta</taxon>
        <taxon>Pterygota</taxon>
        <taxon>Neoptera</taxon>
        <taxon>Endopterygota</taxon>
        <taxon>Hymenoptera</taxon>
        <taxon>Apocrita</taxon>
        <taxon>Aculeata</taxon>
        <taxon>Vespoidea</taxon>
        <taxon>Vespidae</taxon>
        <taxon>Eumeninae</taxon>
        <taxon>Odynerus</taxon>
    </lineage>
</organism>
<sequence>MEEMERKLEDWRPLSFDIVKIFMCMLDKPRTKKDQDENSMLPSEYMRQMSLTTEDRMAYLIKPGVNQNLRSTLGIPENTSFKAVPTVIVFQTFVPGNVYNATLTIRNSSQVSRCLKSCCQLDPFFDIEFRGSSYTTMVAPGLAHVYNVKFSPVEKQDYKYQATFATDDDVISVPIIAIGSRAILDIPDRIEVPGTAVKVSSSKTILIRNVGDAPANFTFFTDSSHFRIDPSNGLIEAEESIPFTVRFQSQKAGEFEGNLFLKYETGEILRTELRSSAINCTIRTDRGSVKMEDTYLGMSRSKILTIHNRSDYIVKYKWMCYKDSEEDDARREDYKKLFDLVHEMEVVRSVSLEYFNICMPNIHELVCQRIYGDEITSLMNETFEYNHLCFLLTPMKGEIWPHSSTDVTILFRALEVGEICSTAYLEISGREDRIPLSLCGIGKGPVLRLNVITIDVDKIYMYSVHYYEIVAANKGYIPGTLIHKPKPTDFGGLIKIEPSSLTIEPGEYKSYNLCFSSSRKGNFLERIDFIVKESLEIISLHVKGCVICPTLHFDKKSLDFGVTPLGFSSRQEVSLHNLSSVPVTYSITVLNDGTETPLTYEDYARADTKLSFSSNPREFVVQPEDGIVRARSFLKIRITYTANIARSERSFLRVDMWNSESDPVMLPISFCGSVASLSIQPPEISIRFCFINFPYTRTFNIDNDSDLDGYFYIVPQSVSDNSSSICYSLSVYQGFIKARQSRTISMTLITRSLGKQSCTISMLTMGEESPIVACTLSCTGQGPVISLQPTQMDFGEVKVLVEKTMKLQVVNDAPIPAQFQVSLNRKNSPWSVNPTSGELEPNESMDLNVEVYLRDSGKYEDNILMAVHNSRTISVNLKANGVGCSVVFTPNVFPTFDMGLLFSHQKASIPITAKNHGSRPYQLIWSNTPELRVQKGQIVSVTPMFQVQPVVSDLPPSVQVTVHCKICWERNESISEEWYLFGQMPGQSKRELVGTSTFKATFTEPHIVFSKKELTMRIDMSPCGDKYHETDDVSVTNKSGLDLNVRLAIRHPFYMITELGDLLEKTKILLADRATAKVRVKFTPSAEADNLYSKSYRAALSFEYDEHPMKDKIKCKGSVNYPNLKFSTHHINMACEVGCSEEYVLTLTNEGSIPVIYKFVWLEESIKITKSKSDSNEEHARISKALQETEGLKLMSWQSENRLTNQQIGAGDAPSESLIPPMNSPASEGAETQRVRANSDVENIPSRPSESEESDLQEVKELLMSIVDMPTSEDTDIDVLEVIGYEPRLIEPVNEILDIVPHEGIVLPYTSQNVHFGFHGFERVRIEVVAACEIVRGPIETVQILAIADAVRYSVDKRVIDLGQQLFCESCNGFFNLRNECTRAFTYIISTHTLENDATVELSDSNRLTIKPLEGTVDPESFTEITLNYRPMYLGPFNVEFQLKIAHLVPLVMSITGVGIYPQVFLDLPQIIHPNKCPAELGYQALRSLSTEFMTERDGECVMDNEQDSIDNEWIIVSADETTVPSTIDVNMALERILASQFIEKNLYVLTKHNAARKKSGIPQLFSLEYVIDLGNVVIGLTAHYSAMLTNYGPTIAEVKMKKMENKIALINSDIVVQFKKNVRLPVGSNVLLHVICTPTLAKYTERNTELNQTVYLEVTHGCTIPVIITGMVTYPYIIADKKQLDFGKVLIGECSMMYLTLTNEGLVDCDWKLEISKRRKKQDYCPFSIHQESDSYPPGRSGIVEVYFKPREPCCINTKLNVVVNMGLEFQIITLTGYGVERKLNINEPVVKFSPTVPYLEMQELEFTIENTCEYPVEFFWHHLDDQFMHEDRVAKILTHYYGVEEILLPPRKLGEGIPEVLLAFYNDLVSEIMKEQKCDEMSDVEEEEENDQKTLNKENDKEALVLKRKSQRRSSIRSKLKLRKESSLKKKRLLGSVSSQDSTKDRTSMSVISDLDLRTESTILNDPVEMEKLLLAHIDELKKNPNFNETMKDPVKNLFDQLELESTLIEKTDELLKPKKKVCIIFHGAPYTAYQEIACISARALGIPVLSIDTAILETAAFGKSECSDKLRQTINETYQDYTTRFSEYRDEILDGKTDTTRTPRSRSPGKKSSPRSPRTDRTPKSGRRSGDLGGEERFLPPLDDTPLETPLESYNKLSLTDETLISMDMLSQYQHKVRAIQLLEKILPARVLAESVKDKASVRGSEKSGKKKQESTFLDLEPDILFEALAERLSREDFERGFVLQTLENMFILDKLKTLPILLGVVGCVEFLLFVTLYNSADICNQKIEELKRLKAEKIAEDTARKIQEIDEMSYSEYEELPEEDKNVYLAAILPLRRQEAAMRKVRFSVQLKELKKKKEERRRRSTDQKSKGKKGTAGSKSKLSVSVNRDEPDAKTISSRKDTARRKGRGSPKPKKESIPREMIEITTRMDEYHSNLKAIVDIIKNWDPFRKNAETQNKGPKALKSKEKIMETPREGMPFENNFHIWYVRTQDPWSGTMNDLVVSQIKQNNLINDVLHKRIATPKPSEPKIYSILAHRGFELPSVFHKNDTFELVSIAPLHEEPTTTELLSYHATDSAKEPTATIRQSQADIQNKRKRSKTKATASSNNVNEATNSLRVSTTGNSEQRLNSTNVDLYREEDLKARLTLRPNEKKSFKIRYRPLEVGDYEEAYVLSIVDHPCTSYRVQVDGVAAVPRLDMNPNVIFPKITDKKIDETNEPSFFLDTGNFDFGSLVLLKKEKRTHRRTVEFTLQNITPLEAEVSFRLTEHNPDGFNVEPETLVIPPHESRSLTVSAGAVKLGSYHNKLFFLVKNNPRVDTIELRCIGIKLDVELEEKQLSFGRVLLYRKEDRVSTIRNRSTVPIFWRIEWKEFPEAQITFAPSEGLLQPLKEQLIEFSYDATTIGVVQNSMNFEVFLHQDDEEPVQSDVVTISGETYDVSVDIDFANPIDLKAVKVGHAARACIAIKNRGNYEVKYVIKYNDEAKLTDNVAKPPNVKKNLEINPAAGSVQSHKTTTVQMIFVPKQEMRLKKAPILKCHILDANQLTTIVAEFPLTVSLLAYYNTFRLKPYPVINFGTVALCTKTTMYLDIENTGSFPFHYTIQVPQPSIFHAINTKRDELRPIKKKETARSADKRDKRSGKTDKTDANTENMLDVGPFAITKMAGDIDAGEIDTIAIECYPEIVGSQDEQINVVVPDSVIEYETGQKVTLSVNSCIPSIDFENLDRIFRNNHIVDNVEDFLCPKEIGAHTVYARQPRCLYFRHVIVSSAHTTCFELHNEGVVAANAEVKAFVKSPVNRKSTTFSVEPQRERIPAQGYKRINISFAPAFIETYYGQLEISLNLPAHLNEEKLIVNLIGEACVPEIMITEPTRGVLNGSAVRFRRTLVEETSIEKFAFENIGLVQANVIVEVYDDPNAIFGFAACPDTRGLLHTTDYDDNVRRNQCAVVRTMPKDVAQFEVKFCPREVGKYTACIRLFVVDNPYDNLTIDLEGESFLEVIVLQDLDLVNFKSTNHRESSVKKLKLTSRQSLATDPSPPVFLSYKLDYGTCYINKMYKRTFKIVNKSADRCFRFQWTAHPNVVFVPSIGHLQQSTSKQVTATLLESEPKKHEATKLECVVSQIEISNHSGETSWDDRQTIVRWEKIDVGDTNMEDSISKKSVEPSIEPEHTIIPGTTRCILLLMNANVGFSEYSCSTLDINFKDTLMFQKREYTFTLSNPAEVNTDYVWVINMDEEFPKRISESTVRLSDKSRESRSRLASRSSRGVLYPTEESSHENLQLHRCKPLPSHEAFSDIKPRPCSCKGSDLYSSTACLTDRSTDSWLEGEDLPFQILPESGTLLPGESVECTLKFSPGDVFDYKAYLTCKIENLNPNLPELVIPIKARSVLPYCHFDVPESDYISSGKRNPKLPGPIGYTMVDKILENMRVIELNVVGVGGVHTKRFRMINPTADDYHFSWKDCTLRPLDEIPNFQSQVSEGIAERGKQTEMVFTFMSTDVGTFESFWLFSIEQYNLKCMFLLVAIVKEPVVHCTIPHLKLKPTILGHEVRDTTSVINKENFDISFQISPESLYSEGRYQNITVTPMNGVIKANGEQTLSVNYKPTLVGEFQFSARCTLKFLRNPLVFFVTTTTYNIVPTVTYTNTKGELVKLLDHQDNIIDLGKIIPKRSTTIRFEITNSGNLTFYYSWDLGMSPEIISMNAYVISMPQKQGHVASESSSTCSLAVIAKRRMFIRNHCVILKISRGPTYRLILKAIVSKAPVEFSFRRYDFGGCYVRELNSSPYLAELRVSNSENKPLLLECKFEERPHISVNLDELAQPLPGKSTVSIPIAFRPLQETSYEETLTFLINSTIEENIKILGEGITYKIHLVNPRDKVIDLGSVGISKIVMKKVPVINEGRAPVDVKFDLISNLFQDKQDTPRDSSCSLGLVGELAKYHEQVSVMETKRSNTDDENLQTDRESISRVLSIEPSELTRVRSKERVDLTIRFKPTCRMKTFTEKMGAKIDSTILSLAILRGGCIGPEFHLNRTYIAFGTIVRGCTTETELVLMNTGDVGAKFSWDTSSLPLDFQISPKSGYSSPGMNVHFLVKFEPTRERNIIEGHVSISRVVSYRSNFILSVGLVLQAVNKIEKFGSLELKVSGACSKLPDPIDTLSFMTNVRSKQLKSVTVVNDTVVPWKVKPEIAGEYFYTNDVLNIPPEGSTSCTVTYQPLVMNTEDTLHKGTLLIRLPDDRVPLLYALQGLSLPPQSLATIVRRFPAKMKYTELLPVYNWMNRQQRFRCIIETVDAKKSTMPASELNNVSTFSFTGNNNIDIPGNNQRDYRAVFHSYKEANLKFKITFINDDGEYQFYDIHYTITKPEVIEIIKLITTVRTSVCRTLQLQNPLKATPVTFTADCHHPRITISDIPIVVSPLSSGHITISYYPLLTSEETCLTLDVRCQELGHFPYELRLTALPPLAEKTTHVTATLGSFTKFVLPIKNVASKKTDFIVEADNDSFTYPSKITVDGSTNGSINVIYEPHDIENTTATLVANSNTAGVFTFPIVGSYSLPKPQGPYTLTSNTPTTIKFKNVFKETKTFEFITNNSVDFETDTTSQEIESKQEFDIVVNLREVNDVEEESYEKYPITGKLSVHCTDPRLAHVVWIYYLRGIIEET</sequence>
<reference evidence="8" key="2">
    <citation type="journal article" date="2023" name="Commun. Biol.">
        <title>Intrasexual cuticular hydrocarbon dimorphism in a wasp sheds light on hydrocarbon biosynthesis genes in Hymenoptera.</title>
        <authorList>
            <person name="Moris V.C."/>
            <person name="Podsiadlowski L."/>
            <person name="Martin S."/>
            <person name="Oeyen J.P."/>
            <person name="Donath A."/>
            <person name="Petersen M."/>
            <person name="Wilbrandt J."/>
            <person name="Misof B."/>
            <person name="Liedtke D."/>
            <person name="Thamm M."/>
            <person name="Scheiner R."/>
            <person name="Schmitt T."/>
            <person name="Niehuis O."/>
        </authorList>
    </citation>
    <scope>NUCLEOTIDE SEQUENCE</scope>
    <source>
        <strain evidence="8">GBR_01_08_01A</strain>
    </source>
</reference>
<evidence type="ECO:0000256" key="1">
    <source>
        <dbReference type="ARBA" id="ARBA00004138"/>
    </source>
</evidence>
<dbReference type="GO" id="GO:1904158">
    <property type="term" value="P:axonemal central apparatus assembly"/>
    <property type="evidence" value="ECO:0007669"/>
    <property type="project" value="TreeGrafter"/>
</dbReference>
<feature type="region of interest" description="Disordered" evidence="6">
    <location>
        <begin position="2580"/>
        <end position="2631"/>
    </location>
</feature>
<evidence type="ECO:0000259" key="7">
    <source>
        <dbReference type="Pfam" id="PF22544"/>
    </source>
</evidence>
<feature type="compositionally biased region" description="Basic residues" evidence="6">
    <location>
        <begin position="1908"/>
        <end position="1921"/>
    </location>
</feature>
<feature type="compositionally biased region" description="Basic and acidic residues" evidence="6">
    <location>
        <begin position="1893"/>
        <end position="1907"/>
    </location>
</feature>
<feature type="compositionally biased region" description="Basic and acidic residues" evidence="6">
    <location>
        <begin position="3741"/>
        <end position="3756"/>
    </location>
</feature>
<feature type="compositionally biased region" description="Basic and acidic residues" evidence="6">
    <location>
        <begin position="2418"/>
        <end position="2427"/>
    </location>
</feature>
<dbReference type="EMBL" id="JAIFRP010004405">
    <property type="protein sequence ID" value="KAK2576816.1"/>
    <property type="molecule type" value="Genomic_DNA"/>
</dbReference>
<feature type="region of interest" description="Disordered" evidence="6">
    <location>
        <begin position="1207"/>
        <end position="1255"/>
    </location>
</feature>
<feature type="compositionally biased region" description="Basic and acidic residues" evidence="6">
    <location>
        <begin position="3123"/>
        <end position="3149"/>
    </location>
</feature>
<proteinExistence type="predicted"/>
<protein>
    <recommendedName>
        <fullName evidence="7">HYDIN/VesB/CFA65-like Ig-like domain-containing protein</fullName>
    </recommendedName>
</protein>
<feature type="region of interest" description="Disordered" evidence="6">
    <location>
        <begin position="3123"/>
        <end position="3151"/>
    </location>
</feature>
<dbReference type="GO" id="GO:0003341">
    <property type="term" value="P:cilium movement"/>
    <property type="evidence" value="ECO:0007669"/>
    <property type="project" value="TreeGrafter"/>
</dbReference>
<comment type="subcellular location">
    <subcellularLocation>
        <location evidence="1">Cell projection</location>
        <location evidence="1">Cilium</location>
    </subcellularLocation>
    <subcellularLocation>
        <location evidence="2">Cytoplasm</location>
    </subcellularLocation>
</comment>
<comment type="caution">
    <text evidence="8">The sequence shown here is derived from an EMBL/GenBank/DDBJ whole genome shotgun (WGS) entry which is preliminary data.</text>
</comment>
<evidence type="ECO:0000256" key="6">
    <source>
        <dbReference type="SAM" id="MobiDB-lite"/>
    </source>
</evidence>
<evidence type="ECO:0000256" key="4">
    <source>
        <dbReference type="ARBA" id="ARBA00023069"/>
    </source>
</evidence>
<dbReference type="InterPro" id="IPR053879">
    <property type="entry name" value="HYDIN_VesB_CFA65-like_Ig"/>
</dbReference>
<keyword evidence="5" id="KW-0966">Cell projection</keyword>
<feature type="compositionally biased region" description="Polar residues" evidence="6">
    <location>
        <begin position="2606"/>
        <end position="2631"/>
    </location>
</feature>
<dbReference type="GO" id="GO:0005930">
    <property type="term" value="C:axoneme"/>
    <property type="evidence" value="ECO:0007669"/>
    <property type="project" value="TreeGrafter"/>
</dbReference>
<keyword evidence="9" id="KW-1185">Reference proteome</keyword>
<feature type="compositionally biased region" description="Low complexity" evidence="6">
    <location>
        <begin position="2142"/>
        <end position="2153"/>
    </location>
</feature>
<feature type="compositionally biased region" description="Basic and acidic residues" evidence="6">
    <location>
        <begin position="2095"/>
        <end position="2104"/>
    </location>
</feature>
<accession>A0AAD9RD49</accession>
<dbReference type="PANTHER" id="PTHR23053:SF0">
    <property type="entry name" value="HYDROCEPHALUS-INDUCING PROTEIN HOMOLOG"/>
    <property type="match status" value="1"/>
</dbReference>
<name>A0AAD9RD49_9HYME</name>
<reference evidence="8" key="1">
    <citation type="submission" date="2021-08" db="EMBL/GenBank/DDBJ databases">
        <authorList>
            <person name="Misof B."/>
            <person name="Oliver O."/>
            <person name="Podsiadlowski L."/>
            <person name="Donath A."/>
            <person name="Peters R."/>
            <person name="Mayer C."/>
            <person name="Rust J."/>
            <person name="Gunkel S."/>
            <person name="Lesny P."/>
            <person name="Martin S."/>
            <person name="Oeyen J.P."/>
            <person name="Petersen M."/>
            <person name="Panagiotis P."/>
            <person name="Wilbrandt J."/>
            <person name="Tanja T."/>
        </authorList>
    </citation>
    <scope>NUCLEOTIDE SEQUENCE</scope>
    <source>
        <strain evidence="8">GBR_01_08_01A</strain>
        <tissue evidence="8">Thorax + abdomen</tissue>
    </source>
</reference>
<feature type="domain" description="HYDIN/VesB/CFA65-like Ig-like" evidence="7">
    <location>
        <begin position="783"/>
        <end position="879"/>
    </location>
</feature>